<evidence type="ECO:0000313" key="5">
    <source>
        <dbReference type="Proteomes" id="UP000275078"/>
    </source>
</evidence>
<dbReference type="PANTHER" id="PTHR24171">
    <property type="entry name" value="ANKYRIN REPEAT DOMAIN-CONTAINING PROTEIN 39-RELATED"/>
    <property type="match status" value="1"/>
</dbReference>
<dbReference type="OrthoDB" id="366390at2759"/>
<sequence>LHICAALNRVKVAGILLKSGADVNAANYKGTTALHYASTPEIAKLLIDAGANVNARNEDGETPLHFAQYHFTHSLEISKLLIDSGATVDNSTWMSKGLDSPLQLLARLRKTSDINIL</sequence>
<dbReference type="PROSITE" id="PS50297">
    <property type="entry name" value="ANK_REP_REGION"/>
    <property type="match status" value="2"/>
</dbReference>
<proteinExistence type="predicted"/>
<keyword evidence="2 3" id="KW-0040">ANK repeat</keyword>
<organism evidence="4 5">
    <name type="scientific">Ascobolus immersus RN42</name>
    <dbReference type="NCBI Taxonomy" id="1160509"/>
    <lineage>
        <taxon>Eukaryota</taxon>
        <taxon>Fungi</taxon>
        <taxon>Dikarya</taxon>
        <taxon>Ascomycota</taxon>
        <taxon>Pezizomycotina</taxon>
        <taxon>Pezizomycetes</taxon>
        <taxon>Pezizales</taxon>
        <taxon>Ascobolaceae</taxon>
        <taxon>Ascobolus</taxon>
    </lineage>
</organism>
<keyword evidence="5" id="KW-1185">Reference proteome</keyword>
<reference evidence="4 5" key="1">
    <citation type="journal article" date="2018" name="Nat. Ecol. Evol.">
        <title>Pezizomycetes genomes reveal the molecular basis of ectomycorrhizal truffle lifestyle.</title>
        <authorList>
            <person name="Murat C."/>
            <person name="Payen T."/>
            <person name="Noel B."/>
            <person name="Kuo A."/>
            <person name="Morin E."/>
            <person name="Chen J."/>
            <person name="Kohler A."/>
            <person name="Krizsan K."/>
            <person name="Balestrini R."/>
            <person name="Da Silva C."/>
            <person name="Montanini B."/>
            <person name="Hainaut M."/>
            <person name="Levati E."/>
            <person name="Barry K.W."/>
            <person name="Belfiori B."/>
            <person name="Cichocki N."/>
            <person name="Clum A."/>
            <person name="Dockter R.B."/>
            <person name="Fauchery L."/>
            <person name="Guy J."/>
            <person name="Iotti M."/>
            <person name="Le Tacon F."/>
            <person name="Lindquist E.A."/>
            <person name="Lipzen A."/>
            <person name="Malagnac F."/>
            <person name="Mello A."/>
            <person name="Molinier V."/>
            <person name="Miyauchi S."/>
            <person name="Poulain J."/>
            <person name="Riccioni C."/>
            <person name="Rubini A."/>
            <person name="Sitrit Y."/>
            <person name="Splivallo R."/>
            <person name="Traeger S."/>
            <person name="Wang M."/>
            <person name="Zifcakova L."/>
            <person name="Wipf D."/>
            <person name="Zambonelli A."/>
            <person name="Paolocci F."/>
            <person name="Nowrousian M."/>
            <person name="Ottonello S."/>
            <person name="Baldrian P."/>
            <person name="Spatafora J.W."/>
            <person name="Henrissat B."/>
            <person name="Nagy L.G."/>
            <person name="Aury J.M."/>
            <person name="Wincker P."/>
            <person name="Grigoriev I.V."/>
            <person name="Bonfante P."/>
            <person name="Martin F.M."/>
        </authorList>
    </citation>
    <scope>NUCLEOTIDE SEQUENCE [LARGE SCALE GENOMIC DNA]</scope>
    <source>
        <strain evidence="4 5">RN42</strain>
    </source>
</reference>
<dbReference type="Gene3D" id="1.25.40.20">
    <property type="entry name" value="Ankyrin repeat-containing domain"/>
    <property type="match status" value="2"/>
</dbReference>
<feature type="repeat" description="ANK" evidence="3">
    <location>
        <begin position="59"/>
        <end position="93"/>
    </location>
</feature>
<feature type="repeat" description="ANK" evidence="3">
    <location>
        <begin position="29"/>
        <end position="58"/>
    </location>
</feature>
<name>A0A3N4HVS7_ASCIM</name>
<dbReference type="AlphaFoldDB" id="A0A3N4HVS7"/>
<keyword evidence="1" id="KW-0677">Repeat</keyword>
<evidence type="ECO:0000256" key="1">
    <source>
        <dbReference type="ARBA" id="ARBA00022737"/>
    </source>
</evidence>
<accession>A0A3N4HVS7</accession>
<dbReference type="EMBL" id="ML119718">
    <property type="protein sequence ID" value="RPA77952.1"/>
    <property type="molecule type" value="Genomic_DNA"/>
</dbReference>
<feature type="non-terminal residue" evidence="4">
    <location>
        <position position="117"/>
    </location>
</feature>
<evidence type="ECO:0000313" key="4">
    <source>
        <dbReference type="EMBL" id="RPA77952.1"/>
    </source>
</evidence>
<dbReference type="SMART" id="SM00248">
    <property type="entry name" value="ANK"/>
    <property type="match status" value="3"/>
</dbReference>
<dbReference type="PROSITE" id="PS50088">
    <property type="entry name" value="ANK_REPEAT"/>
    <property type="match status" value="3"/>
</dbReference>
<evidence type="ECO:0000256" key="3">
    <source>
        <dbReference type="PROSITE-ProRule" id="PRU00023"/>
    </source>
</evidence>
<dbReference type="Pfam" id="PF12796">
    <property type="entry name" value="Ank_2"/>
    <property type="match status" value="1"/>
</dbReference>
<dbReference type="InterPro" id="IPR036770">
    <property type="entry name" value="Ankyrin_rpt-contain_sf"/>
</dbReference>
<dbReference type="InterPro" id="IPR002110">
    <property type="entry name" value="Ankyrin_rpt"/>
</dbReference>
<protein>
    <submittedName>
        <fullName evidence="4">Ankyrin</fullName>
    </submittedName>
</protein>
<dbReference type="Proteomes" id="UP000275078">
    <property type="component" value="Unassembled WGS sequence"/>
</dbReference>
<feature type="non-terminal residue" evidence="4">
    <location>
        <position position="1"/>
    </location>
</feature>
<dbReference type="PANTHER" id="PTHR24171:SF9">
    <property type="entry name" value="ANKYRIN REPEAT DOMAIN-CONTAINING PROTEIN 39"/>
    <property type="match status" value="1"/>
</dbReference>
<dbReference type="STRING" id="1160509.A0A3N4HVS7"/>
<feature type="repeat" description="ANK" evidence="3">
    <location>
        <begin position="1"/>
        <end position="28"/>
    </location>
</feature>
<gene>
    <name evidence="4" type="ORF">BJ508DRAFT_197733</name>
</gene>
<evidence type="ECO:0000256" key="2">
    <source>
        <dbReference type="ARBA" id="ARBA00023043"/>
    </source>
</evidence>
<dbReference type="SUPFAM" id="SSF48403">
    <property type="entry name" value="Ankyrin repeat"/>
    <property type="match status" value="1"/>
</dbReference>